<gene>
    <name evidence="2" type="ORF">BDZ83DRAFT_138570</name>
</gene>
<feature type="region of interest" description="Disordered" evidence="1">
    <location>
        <begin position="185"/>
        <end position="208"/>
    </location>
</feature>
<feature type="region of interest" description="Disordered" evidence="1">
    <location>
        <begin position="98"/>
        <end position="140"/>
    </location>
</feature>
<dbReference type="GeneID" id="85385164"/>
<protein>
    <submittedName>
        <fullName evidence="2">Uncharacterized protein</fullName>
    </submittedName>
</protein>
<reference evidence="2" key="1">
    <citation type="submission" date="2021-12" db="EMBL/GenBank/DDBJ databases">
        <title>Comparative genomics, transcriptomics and evolutionary studies reveal genomic signatures of adaptation to plant cell wall in hemibiotrophic fungi.</title>
        <authorList>
            <consortium name="DOE Joint Genome Institute"/>
            <person name="Baroncelli R."/>
            <person name="Diaz J.F."/>
            <person name="Benocci T."/>
            <person name="Peng M."/>
            <person name="Battaglia E."/>
            <person name="Haridas S."/>
            <person name="Andreopoulos W."/>
            <person name="Labutti K."/>
            <person name="Pangilinan J."/>
            <person name="Floch G.L."/>
            <person name="Makela M.R."/>
            <person name="Henrissat B."/>
            <person name="Grigoriev I.V."/>
            <person name="Crouch J.A."/>
            <person name="De Vries R.P."/>
            <person name="Sukno S.A."/>
            <person name="Thon M.R."/>
        </authorList>
    </citation>
    <scope>NUCLEOTIDE SEQUENCE</scope>
    <source>
        <strain evidence="2">CBS 112980</strain>
    </source>
</reference>
<sequence length="208" mass="22945">MTLSTRLWPWSLPSFAIPCGCRVLPLPLLPSLKCDGGYDNLLPQSKYRVHAQCRRLLTCLVGQRPLTVSCASSSSSSSSRLRHQVWLQLTQHTVRRMEEESPRHLRQRLAPSQGTISRTTPRDRSLASASRSTARVRVSATSPSALLPLPEASRCDMGAQTSVSGTCALYYASATITVCFRPQHPRPRQGHGLGRKCQRGLTRSTHAT</sequence>
<feature type="compositionally biased region" description="Low complexity" evidence="1">
    <location>
        <begin position="126"/>
        <end position="140"/>
    </location>
</feature>
<feature type="compositionally biased region" description="Basic residues" evidence="1">
    <location>
        <begin position="185"/>
        <end position="198"/>
    </location>
</feature>
<dbReference type="RefSeq" id="XP_060368328.1">
    <property type="nucleotide sequence ID" value="XM_060501265.1"/>
</dbReference>
<dbReference type="AlphaFoldDB" id="A0AAD8UUZ4"/>
<accession>A0AAD8UUZ4</accession>
<name>A0AAD8UUZ4_GLOAC</name>
<dbReference type="EMBL" id="JAHMHS010000018">
    <property type="protein sequence ID" value="KAK1728273.1"/>
    <property type="molecule type" value="Genomic_DNA"/>
</dbReference>
<evidence type="ECO:0000313" key="3">
    <source>
        <dbReference type="Proteomes" id="UP001244207"/>
    </source>
</evidence>
<evidence type="ECO:0000313" key="2">
    <source>
        <dbReference type="EMBL" id="KAK1728273.1"/>
    </source>
</evidence>
<keyword evidence="3" id="KW-1185">Reference proteome</keyword>
<proteinExistence type="predicted"/>
<organism evidence="2 3">
    <name type="scientific">Glomerella acutata</name>
    <name type="common">Colletotrichum acutatum</name>
    <dbReference type="NCBI Taxonomy" id="27357"/>
    <lineage>
        <taxon>Eukaryota</taxon>
        <taxon>Fungi</taxon>
        <taxon>Dikarya</taxon>
        <taxon>Ascomycota</taxon>
        <taxon>Pezizomycotina</taxon>
        <taxon>Sordariomycetes</taxon>
        <taxon>Hypocreomycetidae</taxon>
        <taxon>Glomerellales</taxon>
        <taxon>Glomerellaceae</taxon>
        <taxon>Colletotrichum</taxon>
        <taxon>Colletotrichum acutatum species complex</taxon>
    </lineage>
</organism>
<dbReference type="Proteomes" id="UP001244207">
    <property type="component" value="Unassembled WGS sequence"/>
</dbReference>
<evidence type="ECO:0000256" key="1">
    <source>
        <dbReference type="SAM" id="MobiDB-lite"/>
    </source>
</evidence>
<feature type="compositionally biased region" description="Polar residues" evidence="1">
    <location>
        <begin position="110"/>
        <end position="119"/>
    </location>
</feature>
<comment type="caution">
    <text evidence="2">The sequence shown here is derived from an EMBL/GenBank/DDBJ whole genome shotgun (WGS) entry which is preliminary data.</text>
</comment>